<gene>
    <name evidence="3 7" type="primary">rsgA</name>
    <name evidence="7" type="ORF">GTP23_07840</name>
</gene>
<dbReference type="GO" id="GO:0005737">
    <property type="term" value="C:cytoplasm"/>
    <property type="evidence" value="ECO:0007669"/>
    <property type="project" value="UniProtKB-SubCell"/>
</dbReference>
<keyword evidence="3" id="KW-0694">RNA-binding</keyword>
<dbReference type="AlphaFoldDB" id="A0A845HVC0"/>
<keyword evidence="3" id="KW-0690">Ribosome biogenesis</keyword>
<dbReference type="Pfam" id="PF03193">
    <property type="entry name" value="RsgA_GTPase"/>
    <property type="match status" value="1"/>
</dbReference>
<evidence type="ECO:0000259" key="6">
    <source>
        <dbReference type="PROSITE" id="PS51721"/>
    </source>
</evidence>
<feature type="binding site" evidence="3">
    <location>
        <position position="279"/>
    </location>
    <ligand>
        <name>Zn(2+)</name>
        <dbReference type="ChEBI" id="CHEBI:29105"/>
    </ligand>
</feature>
<keyword evidence="3" id="KW-0963">Cytoplasm</keyword>
<keyword evidence="1 3" id="KW-0547">Nucleotide-binding</keyword>
<evidence type="ECO:0000313" key="7">
    <source>
        <dbReference type="EMBL" id="MYN44979.1"/>
    </source>
</evidence>
<dbReference type="PANTHER" id="PTHR32120:SF11">
    <property type="entry name" value="SMALL RIBOSOMAL SUBUNIT BIOGENESIS GTPASE RSGA 1, MITOCHONDRIAL-RELATED"/>
    <property type="match status" value="1"/>
</dbReference>
<evidence type="ECO:0000259" key="5">
    <source>
        <dbReference type="PROSITE" id="PS50936"/>
    </source>
</evidence>
<dbReference type="PROSITE" id="PS50936">
    <property type="entry name" value="ENGC_GTPASE"/>
    <property type="match status" value="1"/>
</dbReference>
<sequence>MSAPKHGRAGGKARAQRGNGIDATGEQLQAVIIAAHGRHYLAEADGEKLQCVTRGKKTNVAVGDQVMLTRTSADQGVIDEISERRTLLYRSDQYKSKLLAANLTQLFIVVATEPGFADDLVSRALVAAEAAGIKAHLILNKTDVVESLAKTRERVQPYAALGYPVYEVSAKAQPEQTLATLKPLLAGQSSILIGQSGMGKSSLINLLVPEADIAVREISAALDTGKHTTTFTRLYQLPELGPDSAIIDSPGFQEFGLYHLSEGMLERAFVEFAPYLGHCKFYNCRHLSEPQCAVLDAIADGKIAKMRHTLYGQLLHESAQTLY</sequence>
<comment type="similarity">
    <text evidence="3">Belongs to the TRAFAC class YlqF/YawG GTPase family. RsgA subfamily.</text>
</comment>
<keyword evidence="8" id="KW-1185">Reference proteome</keyword>
<dbReference type="Proteomes" id="UP000444316">
    <property type="component" value="Unassembled WGS sequence"/>
</dbReference>
<feature type="compositionally biased region" description="Basic residues" evidence="4">
    <location>
        <begin position="1"/>
        <end position="15"/>
    </location>
</feature>
<comment type="caution">
    <text evidence="7">The sequence shown here is derived from an EMBL/GenBank/DDBJ whole genome shotgun (WGS) entry which is preliminary data.</text>
</comment>
<dbReference type="CDD" id="cd01854">
    <property type="entry name" value="YjeQ_EngC"/>
    <property type="match status" value="1"/>
</dbReference>
<dbReference type="Gene3D" id="2.40.50.140">
    <property type="entry name" value="Nucleic acid-binding proteins"/>
    <property type="match status" value="1"/>
</dbReference>
<feature type="binding site" evidence="3">
    <location>
        <begin position="194"/>
        <end position="202"/>
    </location>
    <ligand>
        <name>GTP</name>
        <dbReference type="ChEBI" id="CHEBI:37565"/>
    </ligand>
</feature>
<dbReference type="GO" id="GO:0019843">
    <property type="term" value="F:rRNA binding"/>
    <property type="evidence" value="ECO:0007669"/>
    <property type="project" value="UniProtKB-KW"/>
</dbReference>
<feature type="binding site" evidence="3">
    <location>
        <position position="286"/>
    </location>
    <ligand>
        <name>Zn(2+)</name>
        <dbReference type="ChEBI" id="CHEBI:29105"/>
    </ligand>
</feature>
<accession>A0A845HVC0</accession>
<dbReference type="GO" id="GO:0046872">
    <property type="term" value="F:metal ion binding"/>
    <property type="evidence" value="ECO:0007669"/>
    <property type="project" value="UniProtKB-KW"/>
</dbReference>
<evidence type="ECO:0000256" key="1">
    <source>
        <dbReference type="ARBA" id="ARBA00022741"/>
    </source>
</evidence>
<dbReference type="SUPFAM" id="SSF50249">
    <property type="entry name" value="Nucleic acid-binding proteins"/>
    <property type="match status" value="1"/>
</dbReference>
<evidence type="ECO:0000256" key="4">
    <source>
        <dbReference type="SAM" id="MobiDB-lite"/>
    </source>
</evidence>
<keyword evidence="2 3" id="KW-0342">GTP-binding</keyword>
<dbReference type="Gene3D" id="1.10.40.50">
    <property type="entry name" value="Probable gtpase engc, domain 3"/>
    <property type="match status" value="1"/>
</dbReference>
<dbReference type="PROSITE" id="PS51721">
    <property type="entry name" value="G_CP"/>
    <property type="match status" value="1"/>
</dbReference>
<comment type="subunit">
    <text evidence="3">Monomer. Associates with 30S ribosomal subunit, binds 16S rRNA.</text>
</comment>
<dbReference type="NCBIfam" id="TIGR00157">
    <property type="entry name" value="ribosome small subunit-dependent GTPase A"/>
    <property type="match status" value="1"/>
</dbReference>
<feature type="domain" description="EngC GTPase" evidence="5">
    <location>
        <begin position="101"/>
        <end position="253"/>
    </location>
</feature>
<dbReference type="InterPro" id="IPR012340">
    <property type="entry name" value="NA-bd_OB-fold"/>
</dbReference>
<dbReference type="InterPro" id="IPR010914">
    <property type="entry name" value="RsgA_GTPase_dom"/>
</dbReference>
<dbReference type="InterPro" id="IPR027417">
    <property type="entry name" value="P-loop_NTPase"/>
</dbReference>
<dbReference type="SUPFAM" id="SSF52540">
    <property type="entry name" value="P-loop containing nucleoside triphosphate hydrolases"/>
    <property type="match status" value="1"/>
</dbReference>
<dbReference type="InterPro" id="IPR030378">
    <property type="entry name" value="G_CP_dom"/>
</dbReference>
<evidence type="ECO:0000256" key="3">
    <source>
        <dbReference type="HAMAP-Rule" id="MF_01820"/>
    </source>
</evidence>
<dbReference type="GO" id="GO:0042274">
    <property type="term" value="P:ribosomal small subunit biogenesis"/>
    <property type="evidence" value="ECO:0007669"/>
    <property type="project" value="UniProtKB-UniRule"/>
</dbReference>
<feature type="binding site" evidence="3">
    <location>
        <begin position="140"/>
        <end position="143"/>
    </location>
    <ligand>
        <name>GTP</name>
        <dbReference type="ChEBI" id="CHEBI:37565"/>
    </ligand>
</feature>
<proteinExistence type="inferred from homology"/>
<dbReference type="Gene3D" id="3.40.50.300">
    <property type="entry name" value="P-loop containing nucleotide triphosphate hydrolases"/>
    <property type="match status" value="1"/>
</dbReference>
<evidence type="ECO:0000313" key="8">
    <source>
        <dbReference type="Proteomes" id="UP000444316"/>
    </source>
</evidence>
<dbReference type="InterPro" id="IPR004881">
    <property type="entry name" value="Ribosome_biogen_GTPase_RsgA"/>
</dbReference>
<feature type="binding site" evidence="3">
    <location>
        <position position="284"/>
    </location>
    <ligand>
        <name>Zn(2+)</name>
        <dbReference type="ChEBI" id="CHEBI:29105"/>
    </ligand>
</feature>
<dbReference type="HAMAP" id="MF_01820">
    <property type="entry name" value="GTPase_RsgA"/>
    <property type="match status" value="1"/>
</dbReference>
<dbReference type="GO" id="GO:0003924">
    <property type="term" value="F:GTPase activity"/>
    <property type="evidence" value="ECO:0007669"/>
    <property type="project" value="UniProtKB-UniRule"/>
</dbReference>
<evidence type="ECO:0000256" key="2">
    <source>
        <dbReference type="ARBA" id="ARBA00023134"/>
    </source>
</evidence>
<keyword evidence="3" id="KW-0479">Metal-binding</keyword>
<keyword evidence="3" id="KW-0862">Zinc</keyword>
<comment type="function">
    <text evidence="3">One of several proteins that assist in the late maturation steps of the functional core of the 30S ribosomal subunit. Helps release RbfA from mature subunits. May play a role in the assembly of ribosomal proteins into the subunit. Circularly permuted GTPase that catalyzes slow GTP hydrolysis, GTPase activity is stimulated by the 30S ribosomal subunit.</text>
</comment>
<organism evidence="7 8">
    <name type="scientific">Duganella fentianensis</name>
    <dbReference type="NCBI Taxonomy" id="2692177"/>
    <lineage>
        <taxon>Bacteria</taxon>
        <taxon>Pseudomonadati</taxon>
        <taxon>Pseudomonadota</taxon>
        <taxon>Betaproteobacteria</taxon>
        <taxon>Burkholderiales</taxon>
        <taxon>Oxalobacteraceae</taxon>
        <taxon>Telluria group</taxon>
        <taxon>Duganella</taxon>
    </lineage>
</organism>
<dbReference type="PANTHER" id="PTHR32120">
    <property type="entry name" value="SMALL RIBOSOMAL SUBUNIT BIOGENESIS GTPASE RSGA"/>
    <property type="match status" value="1"/>
</dbReference>
<protein>
    <recommendedName>
        <fullName evidence="3">Small ribosomal subunit biogenesis GTPase RsgA</fullName>
        <ecNumber evidence="3">3.6.1.-</ecNumber>
    </recommendedName>
</protein>
<keyword evidence="3" id="KW-0699">rRNA-binding</keyword>
<dbReference type="EMBL" id="WWCL01000002">
    <property type="protein sequence ID" value="MYN44979.1"/>
    <property type="molecule type" value="Genomic_DNA"/>
</dbReference>
<dbReference type="RefSeq" id="WP_161034700.1">
    <property type="nucleotide sequence ID" value="NZ_WWCL01000002.1"/>
</dbReference>
<keyword evidence="3" id="KW-0378">Hydrolase</keyword>
<feature type="binding site" evidence="3">
    <location>
        <position position="292"/>
    </location>
    <ligand>
        <name>Zn(2+)</name>
        <dbReference type="ChEBI" id="CHEBI:29105"/>
    </ligand>
</feature>
<feature type="region of interest" description="Disordered" evidence="4">
    <location>
        <begin position="1"/>
        <end position="20"/>
    </location>
</feature>
<reference evidence="7" key="1">
    <citation type="submission" date="2019-12" db="EMBL/GenBank/DDBJ databases">
        <title>Novel species isolated from a subtropical stream in China.</title>
        <authorList>
            <person name="Lu H."/>
        </authorList>
    </citation>
    <scope>NUCLEOTIDE SEQUENCE [LARGE SCALE GENOMIC DNA]</scope>
    <source>
        <strain evidence="7">FT93W</strain>
    </source>
</reference>
<dbReference type="EC" id="3.6.1.-" evidence="3"/>
<comment type="cofactor">
    <cofactor evidence="3">
        <name>Zn(2+)</name>
        <dbReference type="ChEBI" id="CHEBI:29105"/>
    </cofactor>
    <text evidence="3">Binds 1 zinc ion per subunit.</text>
</comment>
<dbReference type="GO" id="GO:0005525">
    <property type="term" value="F:GTP binding"/>
    <property type="evidence" value="ECO:0007669"/>
    <property type="project" value="UniProtKB-UniRule"/>
</dbReference>
<comment type="subcellular location">
    <subcellularLocation>
        <location evidence="3">Cytoplasm</location>
    </subcellularLocation>
</comment>
<feature type="domain" description="CP-type G" evidence="6">
    <location>
        <begin position="92"/>
        <end position="255"/>
    </location>
</feature>
<name>A0A845HVC0_9BURK</name>